<keyword evidence="3 10" id="KW-0285">Flavoprotein</keyword>
<evidence type="ECO:0000256" key="5">
    <source>
        <dbReference type="ARBA" id="ARBA00022691"/>
    </source>
</evidence>
<dbReference type="PANTHER" id="PTHR13847:SF283">
    <property type="entry name" value="TRNA 5-METHYLAMINOMETHYL-2-THIOURIDINE BIOSYNTHESIS BIFUNCTIONAL PROTEIN MNMC"/>
    <property type="match status" value="1"/>
</dbReference>
<keyword evidence="8 10" id="KW-0560">Oxidoreductase</keyword>
<dbReference type="Pfam" id="PF01266">
    <property type="entry name" value="DAO"/>
    <property type="match status" value="1"/>
</dbReference>
<dbReference type="SUPFAM" id="SSF51905">
    <property type="entry name" value="FAD/NAD(P)-binding domain"/>
    <property type="match status" value="1"/>
</dbReference>
<dbReference type="InterPro" id="IPR017610">
    <property type="entry name" value="tRNA_S-uridine_synth_MnmC_C"/>
</dbReference>
<evidence type="ECO:0000256" key="9">
    <source>
        <dbReference type="ARBA" id="ARBA00023268"/>
    </source>
</evidence>
<dbReference type="GO" id="GO:0032259">
    <property type="term" value="P:methylation"/>
    <property type="evidence" value="ECO:0007669"/>
    <property type="project" value="UniProtKB-KW"/>
</dbReference>
<evidence type="ECO:0000256" key="1">
    <source>
        <dbReference type="ARBA" id="ARBA00022490"/>
    </source>
</evidence>
<feature type="domain" description="FAD dependent oxidoreductase" evidence="11">
    <location>
        <begin position="273"/>
        <end position="612"/>
    </location>
</feature>
<dbReference type="InterPro" id="IPR023032">
    <property type="entry name" value="tRNA_MAMT_biosynth_bifunc_MnmC"/>
</dbReference>
<comment type="cofactor">
    <cofactor evidence="10">
        <name>FAD</name>
        <dbReference type="ChEBI" id="CHEBI:57692"/>
    </cofactor>
</comment>
<dbReference type="InterPro" id="IPR029063">
    <property type="entry name" value="SAM-dependent_MTases_sf"/>
</dbReference>
<dbReference type="InterPro" id="IPR047785">
    <property type="entry name" value="tRNA_MNMC2"/>
</dbReference>
<feature type="domain" description="MnmC-like methyltransferase" evidence="12">
    <location>
        <begin position="133"/>
        <end position="258"/>
    </location>
</feature>
<gene>
    <name evidence="10 13" type="primary">mnmC</name>
    <name evidence="13" type="ORF">D3795_00760</name>
</gene>
<dbReference type="Gene3D" id="3.30.9.10">
    <property type="entry name" value="D-Amino Acid Oxidase, subunit A, domain 2"/>
    <property type="match status" value="1"/>
</dbReference>
<keyword evidence="6 10" id="KW-0819">tRNA processing</keyword>
<evidence type="ECO:0000256" key="10">
    <source>
        <dbReference type="HAMAP-Rule" id="MF_01102"/>
    </source>
</evidence>
<evidence type="ECO:0000313" key="14">
    <source>
        <dbReference type="Proteomes" id="UP000427820"/>
    </source>
</evidence>
<evidence type="ECO:0000313" key="13">
    <source>
        <dbReference type="EMBL" id="QGT94801.1"/>
    </source>
</evidence>
<comment type="similarity">
    <text evidence="10">In the N-terminal section; belongs to the methyltransferase superfamily. tRNA (mnm(5)s(2)U34)-methyltransferase family.</text>
</comment>
<name>A0AA92IKR8_9GAMM</name>
<comment type="function">
    <text evidence="10">Catalyzes the last two steps in the biosynthesis of 5-methylaminomethyl-2-thiouridine (mnm(5)s(2)U) at the wobble position (U34) in tRNA. Catalyzes the FAD-dependent demodification of cmnm(5)s(2)U34 to nm(5)s(2)U34, followed by the transfer of a methyl group from S-adenosyl-L-methionine to nm(5)s(2)U34, to form mnm(5)s(2)U34.</text>
</comment>
<keyword evidence="9 10" id="KW-0511">Multifunctional enzyme</keyword>
<proteinExistence type="inferred from homology"/>
<dbReference type="GO" id="GO:0005737">
    <property type="term" value="C:cytoplasm"/>
    <property type="evidence" value="ECO:0007669"/>
    <property type="project" value="UniProtKB-SubCell"/>
</dbReference>
<protein>
    <recommendedName>
        <fullName evidence="10">tRNA 5-methylaminomethyl-2-thiouridine biosynthesis bifunctional protein MnmC</fullName>
        <shortName evidence="10">tRNA mnm(5)s(2)U biosynthesis bifunctional protein</shortName>
    </recommendedName>
    <domain>
        <recommendedName>
            <fullName evidence="10">tRNA (mnm(5)s(2)U34)-methyltransferase</fullName>
            <ecNumber evidence="10">2.1.1.61</ecNumber>
        </recommendedName>
    </domain>
    <domain>
        <recommendedName>
            <fullName evidence="10">FAD-dependent cmnm(5)s(2)U34 oxidoreductase</fullName>
            <ecNumber evidence="10">1.5.-.-</ecNumber>
        </recommendedName>
    </domain>
</protein>
<dbReference type="Proteomes" id="UP000427820">
    <property type="component" value="Chromosome"/>
</dbReference>
<comment type="catalytic activity">
    <reaction evidence="10">
        <text>5-aminomethyl-2-thiouridine(34) in tRNA + S-adenosyl-L-methionine = 5-methylaminomethyl-2-thiouridine(34) in tRNA + S-adenosyl-L-homocysteine + H(+)</text>
        <dbReference type="Rhea" id="RHEA:19569"/>
        <dbReference type="Rhea" id="RHEA-COMP:10195"/>
        <dbReference type="Rhea" id="RHEA-COMP:10197"/>
        <dbReference type="ChEBI" id="CHEBI:15378"/>
        <dbReference type="ChEBI" id="CHEBI:57856"/>
        <dbReference type="ChEBI" id="CHEBI:59789"/>
        <dbReference type="ChEBI" id="CHEBI:74454"/>
        <dbReference type="ChEBI" id="CHEBI:74455"/>
        <dbReference type="EC" id="2.1.1.61"/>
    </reaction>
</comment>
<feature type="region of interest" description="tRNA (mnm(5)s(2)U34)-methyltransferase" evidence="10">
    <location>
        <begin position="1"/>
        <end position="260"/>
    </location>
</feature>
<evidence type="ECO:0000256" key="4">
    <source>
        <dbReference type="ARBA" id="ARBA00022679"/>
    </source>
</evidence>
<dbReference type="EC" id="2.1.1.61" evidence="10"/>
<dbReference type="NCBIfam" id="NF033855">
    <property type="entry name" value="tRNA_MNMC2"/>
    <property type="match status" value="1"/>
</dbReference>
<reference evidence="13 14" key="1">
    <citation type="submission" date="2018-09" db="EMBL/GenBank/DDBJ databases">
        <title>Whole genome sequencing of Idiomarina andamanensis W-5T (LMG 29773T= JCM 31645T).</title>
        <authorList>
            <person name="Das S.K."/>
        </authorList>
    </citation>
    <scope>NUCLEOTIDE SEQUENCE [LARGE SCALE GENOMIC DNA]</scope>
    <source>
        <strain evidence="13 14">W-5T</strain>
    </source>
</reference>
<evidence type="ECO:0000259" key="12">
    <source>
        <dbReference type="Pfam" id="PF05430"/>
    </source>
</evidence>
<dbReference type="KEGG" id="panm:D3795_00760"/>
<keyword evidence="4 10" id="KW-0808">Transferase</keyword>
<keyword evidence="5 10" id="KW-0949">S-adenosyl-L-methionine</keyword>
<dbReference type="PANTHER" id="PTHR13847">
    <property type="entry name" value="SARCOSINE DEHYDROGENASE-RELATED"/>
    <property type="match status" value="1"/>
</dbReference>
<evidence type="ECO:0000256" key="7">
    <source>
        <dbReference type="ARBA" id="ARBA00022827"/>
    </source>
</evidence>
<sequence>MTHVSLTAIGNFVSHQFNKRSTSEQPATATVTFNNLGVPVSTEFDDIYFNNENGLAESRYVFLQHNDLPTRWQTSLHSTFRIAETGFGTGLNFLACWQLFRQTAPAHQRLHYVSFEKYPLQKADLERALGAFPELAELAHALLDAYPAAQTGCHRMQFDNNRVVVDLWFGDIHEQLPNWLPNAKNTIDAWFLDGFAPDKNPQMWQPNVYQAMAHSCRNSGTFATFTAAGAVRRDLTEAGFEVTKSKGFGRKREMLRGTIQKKANAASPPSETVTVIGGGIAAACLAWSLTQRGHPVQLITSGIADGASGNAQGAVYPLLHAELSPLSQFYVSAFDHARQFYQSNCPDLWHATGVIHLAFNAIREQRQHKIADSGCYAPELVTSLTATQTQTMWEPLPALPALFYPNSGWLPPQRLVEQILRNCGERLTIMEVSPITEISKTSNSNWQVETSASERFEASTLIVAAGANTSQLLAQWRIETQNVRGQVTQVAANDVSATCPMVVCYKGYFTPAINNNGELTHCVGATYNREFKSESYQDIEAADTEENLLTLQDNLAQPWTHELRAVNNRASLRNTTRDHLPACGWLTDNLGVLSGLGSRGFTSAPLCAELLVSQWLGEPQPLAEPLIKRLAPQRLQADSA</sequence>
<organism evidence="13 14">
    <name type="scientific">Pseudidiomarina andamanensis</name>
    <dbReference type="NCBI Taxonomy" id="1940690"/>
    <lineage>
        <taxon>Bacteria</taxon>
        <taxon>Pseudomonadati</taxon>
        <taxon>Pseudomonadota</taxon>
        <taxon>Gammaproteobacteria</taxon>
        <taxon>Alteromonadales</taxon>
        <taxon>Idiomarinaceae</taxon>
        <taxon>Pseudidiomarina</taxon>
    </lineage>
</organism>
<dbReference type="Gene3D" id="3.40.50.150">
    <property type="entry name" value="Vaccinia Virus protein VP39"/>
    <property type="match status" value="1"/>
</dbReference>
<keyword evidence="2 10" id="KW-0489">Methyltransferase</keyword>
<dbReference type="Pfam" id="PF05430">
    <property type="entry name" value="Methyltransf_30"/>
    <property type="match status" value="1"/>
</dbReference>
<evidence type="ECO:0000256" key="3">
    <source>
        <dbReference type="ARBA" id="ARBA00022630"/>
    </source>
</evidence>
<evidence type="ECO:0000259" key="11">
    <source>
        <dbReference type="Pfam" id="PF01266"/>
    </source>
</evidence>
<dbReference type="NCBIfam" id="NF002481">
    <property type="entry name" value="PRK01747.1-2"/>
    <property type="match status" value="1"/>
</dbReference>
<keyword evidence="7 10" id="KW-0274">FAD</keyword>
<dbReference type="Gene3D" id="3.50.50.60">
    <property type="entry name" value="FAD/NAD(P)-binding domain"/>
    <property type="match status" value="1"/>
</dbReference>
<dbReference type="NCBIfam" id="TIGR03197">
    <property type="entry name" value="MnmC_Cterm"/>
    <property type="match status" value="1"/>
</dbReference>
<dbReference type="InterPro" id="IPR036188">
    <property type="entry name" value="FAD/NAD-bd_sf"/>
</dbReference>
<dbReference type="EC" id="1.5.-.-" evidence="10"/>
<dbReference type="GO" id="GO:0050660">
    <property type="term" value="F:flavin adenine dinucleotide binding"/>
    <property type="evidence" value="ECO:0007669"/>
    <property type="project" value="UniProtKB-UniRule"/>
</dbReference>
<comment type="subcellular location">
    <subcellularLocation>
        <location evidence="10">Cytoplasm</location>
    </subcellularLocation>
</comment>
<dbReference type="AlphaFoldDB" id="A0AA92IKR8"/>
<evidence type="ECO:0000256" key="2">
    <source>
        <dbReference type="ARBA" id="ARBA00022603"/>
    </source>
</evidence>
<accession>A0AA92IKR8</accession>
<dbReference type="GO" id="GO:0004808">
    <property type="term" value="F:tRNA (5-methylaminomethyl-2-thiouridylate)(34)-methyltransferase activity"/>
    <property type="evidence" value="ECO:0007669"/>
    <property type="project" value="UniProtKB-EC"/>
</dbReference>
<dbReference type="GO" id="GO:0002097">
    <property type="term" value="P:tRNA wobble base modification"/>
    <property type="evidence" value="ECO:0007669"/>
    <property type="project" value="UniProtKB-UniRule"/>
</dbReference>
<comment type="similarity">
    <text evidence="10">In the C-terminal section; belongs to the DAO family.</text>
</comment>
<feature type="region of interest" description="FAD-dependent cmnm(5)s(2)U34 oxidoreductase" evidence="10">
    <location>
        <begin position="276"/>
        <end position="640"/>
    </location>
</feature>
<dbReference type="GO" id="GO:0016645">
    <property type="term" value="F:oxidoreductase activity, acting on the CH-NH group of donors"/>
    <property type="evidence" value="ECO:0007669"/>
    <property type="project" value="InterPro"/>
</dbReference>
<dbReference type="EMBL" id="CP032551">
    <property type="protein sequence ID" value="QGT94801.1"/>
    <property type="molecule type" value="Genomic_DNA"/>
</dbReference>
<evidence type="ECO:0000256" key="8">
    <source>
        <dbReference type="ARBA" id="ARBA00023002"/>
    </source>
</evidence>
<evidence type="ECO:0000256" key="6">
    <source>
        <dbReference type="ARBA" id="ARBA00022694"/>
    </source>
</evidence>
<keyword evidence="1 10" id="KW-0963">Cytoplasm</keyword>
<dbReference type="HAMAP" id="MF_01102">
    <property type="entry name" value="MnmC"/>
    <property type="match status" value="1"/>
</dbReference>
<keyword evidence="14" id="KW-1185">Reference proteome</keyword>
<dbReference type="InterPro" id="IPR006076">
    <property type="entry name" value="FAD-dep_OxRdtase"/>
</dbReference>
<dbReference type="InterPro" id="IPR008471">
    <property type="entry name" value="MnmC-like_methylTransf"/>
</dbReference>